<dbReference type="Pfam" id="PF03167">
    <property type="entry name" value="UDG"/>
    <property type="match status" value="1"/>
</dbReference>
<feature type="region of interest" description="Disordered" evidence="12">
    <location>
        <begin position="27"/>
        <end position="62"/>
    </location>
</feature>
<evidence type="ECO:0000256" key="11">
    <source>
        <dbReference type="ARBA" id="ARBA00023204"/>
    </source>
</evidence>
<dbReference type="GO" id="GO:0006281">
    <property type="term" value="P:DNA repair"/>
    <property type="evidence" value="ECO:0007669"/>
    <property type="project" value="UniProtKB-KW"/>
</dbReference>
<dbReference type="eggNOG" id="COG1573">
    <property type="taxonomic scope" value="Bacteria"/>
</dbReference>
<dbReference type="GO" id="GO:0051539">
    <property type="term" value="F:4 iron, 4 sulfur cluster binding"/>
    <property type="evidence" value="ECO:0007669"/>
    <property type="project" value="UniProtKB-KW"/>
</dbReference>
<evidence type="ECO:0000256" key="8">
    <source>
        <dbReference type="ARBA" id="ARBA00022801"/>
    </source>
</evidence>
<evidence type="ECO:0000256" key="10">
    <source>
        <dbReference type="ARBA" id="ARBA00023014"/>
    </source>
</evidence>
<evidence type="ECO:0000313" key="15">
    <source>
        <dbReference type="Proteomes" id="UP000001296"/>
    </source>
</evidence>
<keyword evidence="9" id="KW-0408">Iron</keyword>
<gene>
    <name evidence="14" type="ordered locus">STHERM_c18320</name>
</gene>
<reference evidence="14 15" key="2">
    <citation type="journal article" date="2010" name="J. Bacteriol.">
        <title>Genome sequence of the polysaccharide-degrading, thermophilic anaerobe Spirochaeta thermophila DSM 6192.</title>
        <authorList>
            <person name="Angelov A."/>
            <person name="Liebl S."/>
            <person name="Ballschmiter M."/>
            <person name="Bomeke M."/>
            <person name="Lehmann R."/>
            <person name="Liesegang H."/>
            <person name="Daniel R."/>
            <person name="Liebl W."/>
        </authorList>
    </citation>
    <scope>NUCLEOTIDE SEQUENCE [LARGE SCALE GENOMIC DNA]</scope>
    <source>
        <strain evidence="15">ATCC 49972 / DSM 6192 / RI 19.B1</strain>
    </source>
</reference>
<dbReference type="PANTHER" id="PTHR33693">
    <property type="entry name" value="TYPE-5 URACIL-DNA GLYCOSYLASE"/>
    <property type="match status" value="1"/>
</dbReference>
<dbReference type="NCBIfam" id="TIGR00758">
    <property type="entry name" value="UDG_fam4"/>
    <property type="match status" value="1"/>
</dbReference>
<dbReference type="KEGG" id="sta:STHERM_c18320"/>
<dbReference type="SUPFAM" id="SSF52141">
    <property type="entry name" value="Uracil-DNA glycosylase-like"/>
    <property type="match status" value="1"/>
</dbReference>
<dbReference type="HOGENOM" id="CLU_044815_1_3_12"/>
<dbReference type="InterPro" id="IPR005273">
    <property type="entry name" value="Ura-DNA_glyco_family4"/>
</dbReference>
<dbReference type="AlphaFoldDB" id="E0RPI5"/>
<evidence type="ECO:0000256" key="1">
    <source>
        <dbReference type="ARBA" id="ARBA00001400"/>
    </source>
</evidence>
<evidence type="ECO:0000256" key="9">
    <source>
        <dbReference type="ARBA" id="ARBA00023004"/>
    </source>
</evidence>
<evidence type="ECO:0000259" key="13">
    <source>
        <dbReference type="SMART" id="SM00986"/>
    </source>
</evidence>
<sequence>MSEQDLYKELWELSFLVEDLVHGGWERPHPAPPTVPAGAPPLVAGSGERSERKPTGGDDPARTLGALHEQVRACNRCDLARTRRHAVPGIGRVGLPVMVVGEAPGADEDVKGEPFVGRAGQYLDKWLAAIGLQRGRDVFITNVVKCRPPGNRDPRPDEISACLPFLEAQIALVRPRAILTVGRFAASTLLGTQEGISRLRGRVYRYRDIPLVPTYHPSAVLRDPSLRRPVWEDLKLLSSVLRGEGAGVHDASR</sequence>
<evidence type="ECO:0000256" key="12">
    <source>
        <dbReference type="SAM" id="MobiDB-lite"/>
    </source>
</evidence>
<dbReference type="PaxDb" id="665571-STHERM_c18320"/>
<organism evidence="14 15">
    <name type="scientific">Winmispira thermophila (strain ATCC 49972 / DSM 6192 / RI 19.B1)</name>
    <name type="common">Spirochaeta thermophila</name>
    <dbReference type="NCBI Taxonomy" id="665571"/>
    <lineage>
        <taxon>Bacteria</taxon>
        <taxon>Pseudomonadati</taxon>
        <taxon>Spirochaetota</taxon>
        <taxon>Spirochaetia</taxon>
        <taxon>Winmispirales</taxon>
        <taxon>Winmispiraceae</taxon>
        <taxon>Winmispira</taxon>
    </lineage>
</organism>
<keyword evidence="11" id="KW-0234">DNA repair</keyword>
<dbReference type="PANTHER" id="PTHR33693:SF1">
    <property type="entry name" value="TYPE-4 URACIL-DNA GLYCOSYLASE"/>
    <property type="match status" value="1"/>
</dbReference>
<dbReference type="SMART" id="SM00986">
    <property type="entry name" value="UDG"/>
    <property type="match status" value="1"/>
</dbReference>
<proteinExistence type="inferred from homology"/>
<keyword evidence="6" id="KW-0479">Metal-binding</keyword>
<reference key="1">
    <citation type="submission" date="2009-08" db="EMBL/GenBank/DDBJ databases">
        <title>The genome sequence of Spirochaeta thermophila DSM6192.</title>
        <authorList>
            <person name="Angelov A."/>
            <person name="Mientus M."/>
            <person name="Wittenberg S."/>
            <person name="Lehmann R."/>
            <person name="Liesegang H."/>
            <person name="Daniel R."/>
            <person name="Liebl W."/>
        </authorList>
    </citation>
    <scope>NUCLEOTIDE SEQUENCE</scope>
    <source>
        <strain>DSM 6192</strain>
    </source>
</reference>
<dbReference type="InterPro" id="IPR005122">
    <property type="entry name" value="Uracil-DNA_glycosylase-like"/>
</dbReference>
<protein>
    <recommendedName>
        <fullName evidence="4">Type-4 uracil-DNA glycosylase</fullName>
        <ecNumber evidence="3">3.2.2.27</ecNumber>
    </recommendedName>
</protein>
<dbReference type="GO" id="GO:0004844">
    <property type="term" value="F:uracil DNA N-glycosylase activity"/>
    <property type="evidence" value="ECO:0007669"/>
    <property type="project" value="UniProtKB-EC"/>
</dbReference>
<dbReference type="EMBL" id="CP001698">
    <property type="protein sequence ID" value="ADN02767.1"/>
    <property type="molecule type" value="Genomic_DNA"/>
</dbReference>
<keyword evidence="5" id="KW-0004">4Fe-4S</keyword>
<evidence type="ECO:0000256" key="6">
    <source>
        <dbReference type="ARBA" id="ARBA00022723"/>
    </source>
</evidence>
<keyword evidence="7" id="KW-0227">DNA damage</keyword>
<dbReference type="InterPro" id="IPR051536">
    <property type="entry name" value="UDG_Type-4/5"/>
</dbReference>
<dbReference type="Proteomes" id="UP000001296">
    <property type="component" value="Chromosome"/>
</dbReference>
<comment type="catalytic activity">
    <reaction evidence="1">
        <text>Hydrolyzes single-stranded DNA or mismatched double-stranded DNA and polynucleotides, releasing free uracil.</text>
        <dbReference type="EC" id="3.2.2.27"/>
    </reaction>
</comment>
<dbReference type="Gene3D" id="3.40.470.10">
    <property type="entry name" value="Uracil-DNA glycosylase-like domain"/>
    <property type="match status" value="1"/>
</dbReference>
<feature type="domain" description="Uracil-DNA glycosylase-like" evidence="13">
    <location>
        <begin position="88"/>
        <end position="235"/>
    </location>
</feature>
<evidence type="ECO:0000256" key="7">
    <source>
        <dbReference type="ARBA" id="ARBA00022763"/>
    </source>
</evidence>
<keyword evidence="10" id="KW-0411">Iron-sulfur</keyword>
<dbReference type="CDD" id="cd10030">
    <property type="entry name" value="UDG-F4_TTUDGA_SPO1dp_like"/>
    <property type="match status" value="1"/>
</dbReference>
<dbReference type="RefSeq" id="WP_013314606.1">
    <property type="nucleotide sequence ID" value="NC_014484.1"/>
</dbReference>
<comment type="similarity">
    <text evidence="2">Belongs to the uracil-DNA glycosylase (UDG) superfamily. Type 4 (UDGa) family.</text>
</comment>
<dbReference type="EC" id="3.2.2.27" evidence="3"/>
<dbReference type="SMART" id="SM00987">
    <property type="entry name" value="UreE_C"/>
    <property type="match status" value="1"/>
</dbReference>
<evidence type="ECO:0000256" key="3">
    <source>
        <dbReference type="ARBA" id="ARBA00012030"/>
    </source>
</evidence>
<evidence type="ECO:0000256" key="2">
    <source>
        <dbReference type="ARBA" id="ARBA00006521"/>
    </source>
</evidence>
<dbReference type="InterPro" id="IPR036895">
    <property type="entry name" value="Uracil-DNA_glycosylase-like_sf"/>
</dbReference>
<name>E0RPI5_WINT6</name>
<keyword evidence="8" id="KW-0378">Hydrolase</keyword>
<feature type="compositionally biased region" description="Pro residues" evidence="12">
    <location>
        <begin position="30"/>
        <end position="39"/>
    </location>
</feature>
<evidence type="ECO:0000256" key="5">
    <source>
        <dbReference type="ARBA" id="ARBA00022485"/>
    </source>
</evidence>
<evidence type="ECO:0000313" key="14">
    <source>
        <dbReference type="EMBL" id="ADN02767.1"/>
    </source>
</evidence>
<evidence type="ECO:0000256" key="4">
    <source>
        <dbReference type="ARBA" id="ARBA00019403"/>
    </source>
</evidence>
<feature type="compositionally biased region" description="Basic and acidic residues" evidence="12">
    <location>
        <begin position="48"/>
        <end position="61"/>
    </location>
</feature>
<accession>E0RPI5</accession>
<dbReference type="GO" id="GO:0046872">
    <property type="term" value="F:metal ion binding"/>
    <property type="evidence" value="ECO:0007669"/>
    <property type="project" value="UniProtKB-KW"/>
</dbReference>